<dbReference type="Proteomes" id="UP000826195">
    <property type="component" value="Unassembled WGS sequence"/>
</dbReference>
<proteinExistence type="predicted"/>
<sequence>MNDSRLYIFVSKKIFRVEYSVLYSRAERYISPCTGIVIKGASRSKSAPRPCGRSLVRILIRSDLRHTRLLHWCRHFRDLCAVEREIAAAFIVGEVDNNVIEFY</sequence>
<evidence type="ECO:0000313" key="2">
    <source>
        <dbReference type="Proteomes" id="UP000826195"/>
    </source>
</evidence>
<comment type="caution">
    <text evidence="1">The sequence shown here is derived from an EMBL/GenBank/DDBJ whole genome shotgun (WGS) entry which is preliminary data.</text>
</comment>
<evidence type="ECO:0000313" key="1">
    <source>
        <dbReference type="EMBL" id="KAH0539402.1"/>
    </source>
</evidence>
<accession>A0AAV7HVW1</accession>
<name>A0AAV7HVW1_COTGL</name>
<protein>
    <submittedName>
        <fullName evidence="1">Uncharacterized protein</fullName>
    </submittedName>
</protein>
<dbReference type="EMBL" id="JAHXZJ010002609">
    <property type="protein sequence ID" value="KAH0539402.1"/>
    <property type="molecule type" value="Genomic_DNA"/>
</dbReference>
<organism evidence="1 2">
    <name type="scientific">Cotesia glomerata</name>
    <name type="common">Lepidopteran parasitic wasp</name>
    <name type="synonym">Apanteles glomeratus</name>
    <dbReference type="NCBI Taxonomy" id="32391"/>
    <lineage>
        <taxon>Eukaryota</taxon>
        <taxon>Metazoa</taxon>
        <taxon>Ecdysozoa</taxon>
        <taxon>Arthropoda</taxon>
        <taxon>Hexapoda</taxon>
        <taxon>Insecta</taxon>
        <taxon>Pterygota</taxon>
        <taxon>Neoptera</taxon>
        <taxon>Endopterygota</taxon>
        <taxon>Hymenoptera</taxon>
        <taxon>Apocrita</taxon>
        <taxon>Ichneumonoidea</taxon>
        <taxon>Braconidae</taxon>
        <taxon>Microgastrinae</taxon>
        <taxon>Cotesia</taxon>
    </lineage>
</organism>
<dbReference type="AlphaFoldDB" id="A0AAV7HVW1"/>
<reference evidence="1 2" key="1">
    <citation type="journal article" date="2021" name="J. Hered.">
        <title>A chromosome-level genome assembly of the parasitoid wasp, Cotesia glomerata (Hymenoptera: Braconidae).</title>
        <authorList>
            <person name="Pinto B.J."/>
            <person name="Weis J.J."/>
            <person name="Gamble T."/>
            <person name="Ode P.J."/>
            <person name="Paul R."/>
            <person name="Zaspel J.M."/>
        </authorList>
    </citation>
    <scope>NUCLEOTIDE SEQUENCE [LARGE SCALE GENOMIC DNA]</scope>
    <source>
        <strain evidence="1">CgM1</strain>
    </source>
</reference>
<gene>
    <name evidence="1" type="ORF">KQX54_004557</name>
</gene>
<keyword evidence="2" id="KW-1185">Reference proteome</keyword>